<proteinExistence type="predicted"/>
<dbReference type="RefSeq" id="WP_061156922.1">
    <property type="nucleotide sequence ID" value="NZ_CP116613.1"/>
</dbReference>
<accession>A0AAF0B842</accession>
<dbReference type="EMBL" id="CP116613">
    <property type="protein sequence ID" value="WCF98865.1"/>
    <property type="molecule type" value="Genomic_DNA"/>
</dbReference>
<evidence type="ECO:0000313" key="1">
    <source>
        <dbReference type="EMBL" id="WCF98865.1"/>
    </source>
</evidence>
<protein>
    <submittedName>
        <fullName evidence="1">Uncharacterized protein</fullName>
    </submittedName>
</protein>
<evidence type="ECO:0000313" key="2">
    <source>
        <dbReference type="Proteomes" id="UP001179540"/>
    </source>
</evidence>
<reference evidence="1" key="1">
    <citation type="submission" date="2023-01" db="EMBL/GenBank/DDBJ databases">
        <title>Phages are important unrecognized players in the ecology of the oral pathogen Porphyromonas gingivalis.</title>
        <authorList>
            <person name="Matrishin C.B."/>
            <person name="Kauffman K.M."/>
        </authorList>
    </citation>
    <scope>NUCLEOTIDE SEQUENCE</scope>
    <source>
        <strain evidence="1">HG1691old</strain>
    </source>
</reference>
<name>A0AAF0B842_PORGN</name>
<organism evidence="1 2">
    <name type="scientific">Porphyromonas gingivalis</name>
    <name type="common">Bacteroides gingivalis</name>
    <dbReference type="NCBI Taxonomy" id="837"/>
    <lineage>
        <taxon>Bacteria</taxon>
        <taxon>Pseudomonadati</taxon>
        <taxon>Bacteroidota</taxon>
        <taxon>Bacteroidia</taxon>
        <taxon>Bacteroidales</taxon>
        <taxon>Porphyromonadaceae</taxon>
        <taxon>Porphyromonas</taxon>
    </lineage>
</organism>
<dbReference type="Proteomes" id="UP001179540">
    <property type="component" value="Chromosome"/>
</dbReference>
<gene>
    <name evidence="1" type="ORF">NY149_10260</name>
</gene>
<dbReference type="AlphaFoldDB" id="A0AAF0B842"/>
<sequence>MNAFSGEGWDGAWKAGVVGLATGAWNASGGFGMVKGFEATSDIGKLAGKLGYQMIGTAGNSIGNNWARGENPFSKVTLGVGPVNLTLGKGQKLLQWKNNLGNIATNAFGLGNLAFGGKAKFDWKNLASVYTGGLMEKMGGAWGPYSAMGPDGWTQQSLQHEMHHIWQSRAFGDTFLLHYGLHGFVASIQGKSPIDFIFVRNYFEAQAYGHYWFNP</sequence>